<dbReference type="Proteomes" id="UP001158576">
    <property type="component" value="Chromosome 1"/>
</dbReference>
<evidence type="ECO:0000313" key="1">
    <source>
        <dbReference type="EMBL" id="CAG5106267.1"/>
    </source>
</evidence>
<keyword evidence="2" id="KW-1185">Reference proteome</keyword>
<sequence length="434" mass="50260">MVGYHGLFANSPIAFSNIYAPPCISVAQWAANSRFRPSEYTELESIFSMLSEPLSAQYCGNQPPGLRFVDFPAIMRHPTATSPITQLAMLEFYTLVVDFEPTLSRKLTGEASDIDMRFISRSLRFSRDDAYKCPPEWTLPHTEPDCNYGIDLSRDLLRMINFYCETSYLTTKADPRFSAETHSLRHIGFLESETFEYLMRLKSIVDIGTPMAFSRSIQDDVDCSATCNIPRHFREIRRKGRGSFKDTDLILNDMNADCVELLDNINRYRVYSKLCPMSYVGVLISMRKFLVKTLDKERARLRRAMLPTMEEFLVLNSQNPDARTTRDHLEMKRKNICRTFIYRQQMIFSNLVWQLFKLYHNFVTQCDPKTPQSHMAAVMKKGPPTPLDFIDFRKATFREVINNVKPDFTHTAHITYAEKRRKKHGADSFPGDSK</sequence>
<reference evidence="1 2" key="1">
    <citation type="submission" date="2021-04" db="EMBL/GenBank/DDBJ databases">
        <authorList>
            <person name="Bliznina A."/>
        </authorList>
    </citation>
    <scope>NUCLEOTIDE SEQUENCE [LARGE SCALE GENOMIC DNA]</scope>
</reference>
<organism evidence="1 2">
    <name type="scientific">Oikopleura dioica</name>
    <name type="common">Tunicate</name>
    <dbReference type="NCBI Taxonomy" id="34765"/>
    <lineage>
        <taxon>Eukaryota</taxon>
        <taxon>Metazoa</taxon>
        <taxon>Chordata</taxon>
        <taxon>Tunicata</taxon>
        <taxon>Appendicularia</taxon>
        <taxon>Copelata</taxon>
        <taxon>Oikopleuridae</taxon>
        <taxon>Oikopleura</taxon>
    </lineage>
</organism>
<dbReference type="EMBL" id="OU015566">
    <property type="protein sequence ID" value="CAG5106267.1"/>
    <property type="molecule type" value="Genomic_DNA"/>
</dbReference>
<proteinExistence type="predicted"/>
<gene>
    <name evidence="1" type="ORF">OKIOD_LOCUS11529</name>
</gene>
<accession>A0ABN7SVZ6</accession>
<name>A0ABN7SVZ6_OIKDI</name>
<evidence type="ECO:0000313" key="2">
    <source>
        <dbReference type="Proteomes" id="UP001158576"/>
    </source>
</evidence>
<protein>
    <submittedName>
        <fullName evidence="1">Oidioi.mRNA.OKI2018_I69.chr1.g2764.t1.cds</fullName>
    </submittedName>
</protein>